<sequence>MAKTRHRNSVDEWLDSLDPKSTPARDGKNLRAIGRALDHVEESQSELVRAIADARAEGDSWAAIAAVLGTSKQAAHRKFAPMINERSRR</sequence>
<organism evidence="2 3">
    <name type="scientific">Jiangella mangrovi</name>
    <dbReference type="NCBI Taxonomy" id="1524084"/>
    <lineage>
        <taxon>Bacteria</taxon>
        <taxon>Bacillati</taxon>
        <taxon>Actinomycetota</taxon>
        <taxon>Actinomycetes</taxon>
        <taxon>Jiangellales</taxon>
        <taxon>Jiangellaceae</taxon>
        <taxon>Jiangella</taxon>
    </lineage>
</organism>
<feature type="region of interest" description="Disordered" evidence="1">
    <location>
        <begin position="1"/>
        <end position="27"/>
    </location>
</feature>
<keyword evidence="3" id="KW-1185">Reference proteome</keyword>
<evidence type="ECO:0008006" key="4">
    <source>
        <dbReference type="Google" id="ProtNLM"/>
    </source>
</evidence>
<name>A0A7W9GPB3_9ACTN</name>
<gene>
    <name evidence="2" type="ORF">HD601_002105</name>
</gene>
<evidence type="ECO:0000256" key="1">
    <source>
        <dbReference type="SAM" id="MobiDB-lite"/>
    </source>
</evidence>
<dbReference type="AlphaFoldDB" id="A0A7W9GPB3"/>
<dbReference type="EMBL" id="JACHMM010000001">
    <property type="protein sequence ID" value="MBB5787530.1"/>
    <property type="molecule type" value="Genomic_DNA"/>
</dbReference>
<reference evidence="2 3" key="1">
    <citation type="submission" date="2020-08" db="EMBL/GenBank/DDBJ databases">
        <title>Sequencing the genomes of 1000 actinobacteria strains.</title>
        <authorList>
            <person name="Klenk H.-P."/>
        </authorList>
    </citation>
    <scope>NUCLEOTIDE SEQUENCE [LARGE SCALE GENOMIC DNA]</scope>
    <source>
        <strain evidence="2 3">DSM 102122</strain>
    </source>
</reference>
<comment type="caution">
    <text evidence="2">The sequence shown here is derived from an EMBL/GenBank/DDBJ whole genome shotgun (WGS) entry which is preliminary data.</text>
</comment>
<evidence type="ECO:0000313" key="2">
    <source>
        <dbReference type="EMBL" id="MBB5787530.1"/>
    </source>
</evidence>
<dbReference type="Proteomes" id="UP000542813">
    <property type="component" value="Unassembled WGS sequence"/>
</dbReference>
<accession>A0A7W9GPB3</accession>
<dbReference type="RefSeq" id="WP_184821648.1">
    <property type="nucleotide sequence ID" value="NZ_JACHMM010000001.1"/>
</dbReference>
<proteinExistence type="predicted"/>
<evidence type="ECO:0000313" key="3">
    <source>
        <dbReference type="Proteomes" id="UP000542813"/>
    </source>
</evidence>
<protein>
    <recommendedName>
        <fullName evidence="4">AsnC family protein</fullName>
    </recommendedName>
</protein>